<feature type="transmembrane region" description="Helical" evidence="6">
    <location>
        <begin position="207"/>
        <end position="226"/>
    </location>
</feature>
<evidence type="ECO:0000313" key="8">
    <source>
        <dbReference type="Proteomes" id="UP001268256"/>
    </source>
</evidence>
<sequence length="366" mass="40492">MKLGQWLGLIITLVCLYVLWEIRQVLLLVFLAAVLATALNRMQRQLQAWGLKAKLALPLTILVALGLVLGFFVLIVPPFLQEFRQIATLAPKGVAQLETWLDQAGTVIPGLGRQDQALPERLVSQLQPFLEEIFGNFFALFSNTLTVFLNLLLVLVLTVMLVINPQPYRQGFIRLFPAFYRRRIDNILTLCEAKLLAWLTGTGINMIAIGVVCGLTLAVLGVRLVFANAVLAGIFEAIPTIGPVLSLIPPMLIAFVDDPWKAGAVFVAYIVIQQLEQYLLVPVVMAQQVEVLPAMALLAQLTFALFLGFMGLLLALPLLLVGQILFTEIIIKDILDPWQLAEPEPESPQYLELEPLLEAQTPPLSE</sequence>
<dbReference type="GO" id="GO:0055085">
    <property type="term" value="P:transmembrane transport"/>
    <property type="evidence" value="ECO:0007669"/>
    <property type="project" value="TreeGrafter"/>
</dbReference>
<comment type="caution">
    <text evidence="7">The sequence shown here is derived from an EMBL/GenBank/DDBJ whole genome shotgun (WGS) entry which is preliminary data.</text>
</comment>
<evidence type="ECO:0000256" key="1">
    <source>
        <dbReference type="ARBA" id="ARBA00004141"/>
    </source>
</evidence>
<dbReference type="EMBL" id="JAVMIP010000002">
    <property type="protein sequence ID" value="MDS3860080.1"/>
    <property type="molecule type" value="Genomic_DNA"/>
</dbReference>
<dbReference type="PANTHER" id="PTHR21716:SF62">
    <property type="entry name" value="TRANSPORT PROTEIN YDBI-RELATED"/>
    <property type="match status" value="1"/>
</dbReference>
<accession>A0AAE4FSD3</accession>
<comment type="subcellular location">
    <subcellularLocation>
        <location evidence="1">Membrane</location>
        <topology evidence="1">Multi-pass membrane protein</topology>
    </subcellularLocation>
</comment>
<feature type="transmembrane region" description="Helical" evidence="6">
    <location>
        <begin position="55"/>
        <end position="76"/>
    </location>
</feature>
<dbReference type="InterPro" id="IPR002549">
    <property type="entry name" value="AI-2E-like"/>
</dbReference>
<dbReference type="GO" id="GO:0016020">
    <property type="term" value="C:membrane"/>
    <property type="evidence" value="ECO:0007669"/>
    <property type="project" value="UniProtKB-SubCell"/>
</dbReference>
<name>A0AAE4FSD3_9CYAN</name>
<feature type="transmembrane region" description="Helical" evidence="6">
    <location>
        <begin position="137"/>
        <end position="163"/>
    </location>
</feature>
<proteinExistence type="inferred from homology"/>
<evidence type="ECO:0000256" key="3">
    <source>
        <dbReference type="ARBA" id="ARBA00022692"/>
    </source>
</evidence>
<evidence type="ECO:0000256" key="4">
    <source>
        <dbReference type="ARBA" id="ARBA00022989"/>
    </source>
</evidence>
<dbReference type="Proteomes" id="UP001268256">
    <property type="component" value="Unassembled WGS sequence"/>
</dbReference>
<dbReference type="Pfam" id="PF01594">
    <property type="entry name" value="AI-2E_transport"/>
    <property type="match status" value="1"/>
</dbReference>
<reference evidence="8" key="1">
    <citation type="submission" date="2023-07" db="EMBL/GenBank/DDBJ databases">
        <authorList>
            <person name="Luz R."/>
            <person name="Cordeiro R."/>
            <person name="Fonseca A."/>
            <person name="Goncalves V."/>
        </authorList>
    </citation>
    <scope>NUCLEOTIDE SEQUENCE [LARGE SCALE GENOMIC DNA]</scope>
    <source>
        <strain evidence="8">BACA0444</strain>
    </source>
</reference>
<feature type="transmembrane region" description="Helical" evidence="6">
    <location>
        <begin position="6"/>
        <end position="35"/>
    </location>
</feature>
<keyword evidence="4 6" id="KW-1133">Transmembrane helix</keyword>
<organism evidence="7 8">
    <name type="scientific">Pseudocalidococcus azoricus BACA0444</name>
    <dbReference type="NCBI Taxonomy" id="2918990"/>
    <lineage>
        <taxon>Bacteria</taxon>
        <taxon>Bacillati</taxon>
        <taxon>Cyanobacteriota</taxon>
        <taxon>Cyanophyceae</taxon>
        <taxon>Acaryochloridales</taxon>
        <taxon>Thermosynechococcaceae</taxon>
        <taxon>Pseudocalidococcus</taxon>
        <taxon>Pseudocalidococcus azoricus</taxon>
    </lineage>
</organism>
<evidence type="ECO:0000256" key="6">
    <source>
        <dbReference type="SAM" id="Phobius"/>
    </source>
</evidence>
<dbReference type="PANTHER" id="PTHR21716">
    <property type="entry name" value="TRANSMEMBRANE PROTEIN"/>
    <property type="match status" value="1"/>
</dbReference>
<feature type="transmembrane region" description="Helical" evidence="6">
    <location>
        <begin position="233"/>
        <end position="256"/>
    </location>
</feature>
<feature type="transmembrane region" description="Helical" evidence="6">
    <location>
        <begin position="297"/>
        <end position="326"/>
    </location>
</feature>
<evidence type="ECO:0000256" key="5">
    <source>
        <dbReference type="ARBA" id="ARBA00023136"/>
    </source>
</evidence>
<protein>
    <submittedName>
        <fullName evidence="7">AI-2E family transporter</fullName>
    </submittedName>
</protein>
<evidence type="ECO:0000313" key="7">
    <source>
        <dbReference type="EMBL" id="MDS3860080.1"/>
    </source>
</evidence>
<keyword evidence="5 6" id="KW-0472">Membrane</keyword>
<dbReference type="AlphaFoldDB" id="A0AAE4FSD3"/>
<feature type="transmembrane region" description="Helical" evidence="6">
    <location>
        <begin position="262"/>
        <end position="285"/>
    </location>
</feature>
<keyword evidence="3 6" id="KW-0812">Transmembrane</keyword>
<evidence type="ECO:0000256" key="2">
    <source>
        <dbReference type="ARBA" id="ARBA00009773"/>
    </source>
</evidence>
<keyword evidence="8" id="KW-1185">Reference proteome</keyword>
<gene>
    <name evidence="7" type="ORF">RIF25_04580</name>
</gene>
<comment type="similarity">
    <text evidence="2">Belongs to the autoinducer-2 exporter (AI-2E) (TC 2.A.86) family.</text>
</comment>
<dbReference type="RefSeq" id="WP_322877364.1">
    <property type="nucleotide sequence ID" value="NZ_JAVMIP010000002.1"/>
</dbReference>